<comment type="caution">
    <text evidence="2">The sequence shown here is derived from an EMBL/GenBank/DDBJ whole genome shotgun (WGS) entry which is preliminary data.</text>
</comment>
<reference evidence="2 3" key="1">
    <citation type="submission" date="2016-10" db="EMBL/GenBank/DDBJ databases">
        <authorList>
            <person name="Varghese N."/>
            <person name="Submissions S."/>
        </authorList>
    </citation>
    <scope>NUCLEOTIDE SEQUENCE [LARGE SCALE GENOMIC DNA]</scope>
    <source>
        <strain evidence="2 3">CGMCC 1.6497</strain>
    </source>
</reference>
<accession>A0A1H0Q6R9</accession>
<evidence type="ECO:0000313" key="2">
    <source>
        <dbReference type="EMBL" id="SDP13091.1"/>
    </source>
</evidence>
<name>A0A1H0Q6R9_9HYPH</name>
<protein>
    <submittedName>
        <fullName evidence="2">Uncharacterized protein</fullName>
    </submittedName>
</protein>
<dbReference type="RefSeq" id="WP_090228811.1">
    <property type="nucleotide sequence ID" value="NZ_FNJC01000003.1"/>
</dbReference>
<keyword evidence="1" id="KW-0472">Membrane</keyword>
<dbReference type="Proteomes" id="UP000198795">
    <property type="component" value="Unassembled WGS sequence"/>
</dbReference>
<sequence>MRDANARFTSRPVAIGLGAFSALLATGLLFFSTSETMLKAQFVTAFDSYSAPSPTGTSKTGGPSLASLPFAAGEDFWLGSSSPGAGLSDHVRPASWSGSVAVGDEISLSGNSGRRVFEIVAITELPVEGLTRVLHGGSNDRMILVTAREKGSSKGQIIRFVIDRDDANVFGDKLASPHSL</sequence>
<keyword evidence="1" id="KW-1133">Transmembrane helix</keyword>
<evidence type="ECO:0000313" key="3">
    <source>
        <dbReference type="Proteomes" id="UP000198795"/>
    </source>
</evidence>
<keyword evidence="3" id="KW-1185">Reference proteome</keyword>
<proteinExistence type="predicted"/>
<gene>
    <name evidence="2" type="ORF">SAMN04488061_2275</name>
</gene>
<feature type="transmembrane region" description="Helical" evidence="1">
    <location>
        <begin position="12"/>
        <end position="31"/>
    </location>
</feature>
<keyword evidence="1" id="KW-0812">Transmembrane</keyword>
<organism evidence="2 3">
    <name type="scientific">Filomicrobium insigne</name>
    <dbReference type="NCBI Taxonomy" id="418854"/>
    <lineage>
        <taxon>Bacteria</taxon>
        <taxon>Pseudomonadati</taxon>
        <taxon>Pseudomonadota</taxon>
        <taxon>Alphaproteobacteria</taxon>
        <taxon>Hyphomicrobiales</taxon>
        <taxon>Hyphomicrobiaceae</taxon>
        <taxon>Filomicrobium</taxon>
    </lineage>
</organism>
<dbReference type="EMBL" id="FNJC01000003">
    <property type="protein sequence ID" value="SDP13091.1"/>
    <property type="molecule type" value="Genomic_DNA"/>
</dbReference>
<evidence type="ECO:0000256" key="1">
    <source>
        <dbReference type="SAM" id="Phobius"/>
    </source>
</evidence>